<dbReference type="InterPro" id="IPR016496">
    <property type="entry name" value="GTPase_HflX"/>
</dbReference>
<dbReference type="PROSITE" id="PS51705">
    <property type="entry name" value="G_HFLX"/>
    <property type="match status" value="1"/>
</dbReference>
<dbReference type="PANTHER" id="PTHR10229">
    <property type="entry name" value="GTP-BINDING PROTEIN HFLX"/>
    <property type="match status" value="1"/>
</dbReference>
<sequence length="206" mass="22539">LSGADVYAANQLFATLDPTTRQATLPGGQTILLTDTVGFIQKLPTQLVAAFRATLEEINEADLLLHVVDLTHANAQEHAQTVEATLTELGVSKRPTLTVLNKVDLMEGMTPEAVGGLVADMGMPRDFVAVSAQRNWGLSDLQARIETTLAETMVALEVLIPYQRNDLVSLWHQRGVVDQEEYASEGTHIHGRLPHELAAQFARFRC</sequence>
<dbReference type="EMBL" id="RSAS01000076">
    <property type="protein sequence ID" value="RRR77121.1"/>
    <property type="molecule type" value="Genomic_DNA"/>
</dbReference>
<evidence type="ECO:0000259" key="1">
    <source>
        <dbReference type="PROSITE" id="PS51705"/>
    </source>
</evidence>
<dbReference type="SUPFAM" id="SSF52540">
    <property type="entry name" value="P-loop containing nucleoside triphosphate hydrolases"/>
    <property type="match status" value="1"/>
</dbReference>
<dbReference type="InterPro" id="IPR006073">
    <property type="entry name" value="GTP-bd"/>
</dbReference>
<dbReference type="Pfam" id="PF01926">
    <property type="entry name" value="MMR_HSR1"/>
    <property type="match status" value="1"/>
</dbReference>
<dbReference type="GO" id="GO:0005525">
    <property type="term" value="F:GTP binding"/>
    <property type="evidence" value="ECO:0007669"/>
    <property type="project" value="InterPro"/>
</dbReference>
<dbReference type="GO" id="GO:0043022">
    <property type="term" value="F:ribosome binding"/>
    <property type="evidence" value="ECO:0007669"/>
    <property type="project" value="TreeGrafter"/>
</dbReference>
<accession>A0A426U9P4</accession>
<gene>
    <name evidence="2" type="ORF">EI684_01805</name>
</gene>
<dbReference type="PANTHER" id="PTHR10229:SF0">
    <property type="entry name" value="GTP-BINDING PROTEIN 6-RELATED"/>
    <property type="match status" value="1"/>
</dbReference>
<comment type="caution">
    <text evidence="2">The sequence shown here is derived from an EMBL/GenBank/DDBJ whole genome shotgun (WGS) entry which is preliminary data.</text>
</comment>
<evidence type="ECO:0000313" key="2">
    <source>
        <dbReference type="EMBL" id="RRR77121.1"/>
    </source>
</evidence>
<organism evidence="2 3">
    <name type="scientific">Candidatus Viridilinea halotolerans</name>
    <dbReference type="NCBI Taxonomy" id="2491704"/>
    <lineage>
        <taxon>Bacteria</taxon>
        <taxon>Bacillati</taxon>
        <taxon>Chloroflexota</taxon>
        <taxon>Chloroflexia</taxon>
        <taxon>Chloroflexales</taxon>
        <taxon>Chloroflexineae</taxon>
        <taxon>Oscillochloridaceae</taxon>
        <taxon>Candidatus Viridilinea</taxon>
    </lineage>
</organism>
<dbReference type="InterPro" id="IPR027417">
    <property type="entry name" value="P-loop_NTPase"/>
</dbReference>
<dbReference type="InterPro" id="IPR030394">
    <property type="entry name" value="G_HFLX_dom"/>
</dbReference>
<dbReference type="GO" id="GO:0005737">
    <property type="term" value="C:cytoplasm"/>
    <property type="evidence" value="ECO:0007669"/>
    <property type="project" value="TreeGrafter"/>
</dbReference>
<dbReference type="AlphaFoldDB" id="A0A426U9P4"/>
<protein>
    <submittedName>
        <fullName evidence="2">HflX family GTPase</fullName>
    </submittedName>
</protein>
<reference evidence="2 3" key="1">
    <citation type="submission" date="2018-12" db="EMBL/GenBank/DDBJ databases">
        <title>Genome Sequence of Candidatus Viridilinea halotolerans isolated from saline sulfide-rich spring.</title>
        <authorList>
            <person name="Grouzdev D.S."/>
            <person name="Burganskaya E.I."/>
            <person name="Krutkina M.S."/>
            <person name="Sukhacheva M.V."/>
            <person name="Gorlenko V.M."/>
        </authorList>
    </citation>
    <scope>NUCLEOTIDE SEQUENCE [LARGE SCALE GENOMIC DNA]</scope>
    <source>
        <strain evidence="2">Chok-6</strain>
    </source>
</reference>
<name>A0A426U9P4_9CHLR</name>
<dbReference type="Proteomes" id="UP000280307">
    <property type="component" value="Unassembled WGS sequence"/>
</dbReference>
<feature type="domain" description="Hflx-type G" evidence="1">
    <location>
        <begin position="1"/>
        <end position="153"/>
    </location>
</feature>
<evidence type="ECO:0000313" key="3">
    <source>
        <dbReference type="Proteomes" id="UP000280307"/>
    </source>
</evidence>
<dbReference type="Gene3D" id="3.40.50.300">
    <property type="entry name" value="P-loop containing nucleotide triphosphate hydrolases"/>
    <property type="match status" value="1"/>
</dbReference>
<proteinExistence type="predicted"/>
<dbReference type="CDD" id="cd01878">
    <property type="entry name" value="HflX"/>
    <property type="match status" value="1"/>
</dbReference>
<feature type="non-terminal residue" evidence="2">
    <location>
        <position position="1"/>
    </location>
</feature>